<feature type="domain" description="DUF2179" evidence="7">
    <location>
        <begin position="251"/>
        <end position="306"/>
    </location>
</feature>
<dbReference type="InterPro" id="IPR015867">
    <property type="entry name" value="N-reg_PII/ATP_PRibTrfase_C"/>
</dbReference>
<evidence type="ECO:0000256" key="3">
    <source>
        <dbReference type="ARBA" id="ARBA00022692"/>
    </source>
</evidence>
<dbReference type="Pfam" id="PF02588">
    <property type="entry name" value="YitT_membrane"/>
    <property type="match status" value="1"/>
</dbReference>
<dbReference type="Pfam" id="PF10035">
    <property type="entry name" value="DUF2179"/>
    <property type="match status" value="1"/>
</dbReference>
<dbReference type="PATRIC" id="fig|1214179.4.peg.2220"/>
<name>A0A075SJQ0_STRSU</name>
<dbReference type="PANTHER" id="PTHR33545">
    <property type="entry name" value="UPF0750 MEMBRANE PROTEIN YITT-RELATED"/>
    <property type="match status" value="1"/>
</dbReference>
<evidence type="ECO:0000313" key="8">
    <source>
        <dbReference type="EMBL" id="AIG44544.1"/>
    </source>
</evidence>
<proteinExistence type="predicted"/>
<protein>
    <submittedName>
        <fullName evidence="8">Tyrosyl-tRNA synthetase</fullName>
    </submittedName>
</protein>
<dbReference type="EMBL" id="CP008921">
    <property type="protein sequence ID" value="AIG44544.1"/>
    <property type="molecule type" value="Genomic_DNA"/>
</dbReference>
<comment type="subcellular location">
    <subcellularLocation>
        <location evidence="1">Cell membrane</location>
        <topology evidence="1">Multi-pass membrane protein</topology>
    </subcellularLocation>
</comment>
<feature type="transmembrane region" description="Helical" evidence="6">
    <location>
        <begin position="39"/>
        <end position="57"/>
    </location>
</feature>
<feature type="transmembrane region" description="Helical" evidence="6">
    <location>
        <begin position="178"/>
        <end position="198"/>
    </location>
</feature>
<feature type="transmembrane region" description="Helical" evidence="6">
    <location>
        <begin position="69"/>
        <end position="95"/>
    </location>
</feature>
<keyword evidence="4 6" id="KW-1133">Transmembrane helix</keyword>
<feature type="transmembrane region" description="Helical" evidence="6">
    <location>
        <begin position="138"/>
        <end position="157"/>
    </location>
</feature>
<evidence type="ECO:0000256" key="2">
    <source>
        <dbReference type="ARBA" id="ARBA00022475"/>
    </source>
</evidence>
<dbReference type="InterPro" id="IPR003740">
    <property type="entry name" value="YitT"/>
</dbReference>
<gene>
    <name evidence="8" type="ORF">ID09_11135</name>
</gene>
<dbReference type="HOGENOM" id="CLU_063199_1_0_9"/>
<reference evidence="8 9" key="1">
    <citation type="journal article" date="2014" name="Genome Announc.">
        <title>Whole-Genome Sequence of Streptococcus suis Serotype 4 Reference Strain 6407.</title>
        <authorList>
            <person name="Wang K."/>
            <person name="Chen J."/>
            <person name="Yao H."/>
            <person name="Lu C."/>
        </authorList>
    </citation>
    <scope>NUCLEOTIDE SEQUENCE [LARGE SCALE GENOMIC DNA]</scope>
    <source>
        <strain evidence="8">6407</strain>
    </source>
</reference>
<dbReference type="GO" id="GO:0004812">
    <property type="term" value="F:aminoacyl-tRNA ligase activity"/>
    <property type="evidence" value="ECO:0007669"/>
    <property type="project" value="UniProtKB-KW"/>
</dbReference>
<evidence type="ECO:0000256" key="6">
    <source>
        <dbReference type="SAM" id="Phobius"/>
    </source>
</evidence>
<keyword evidence="8" id="KW-0436">Ligase</keyword>
<organism evidence="8 9">
    <name type="scientific">Streptococcus suis 6407</name>
    <dbReference type="NCBI Taxonomy" id="1214179"/>
    <lineage>
        <taxon>Bacteria</taxon>
        <taxon>Bacillati</taxon>
        <taxon>Bacillota</taxon>
        <taxon>Bacilli</taxon>
        <taxon>Lactobacillales</taxon>
        <taxon>Streptococcaceae</taxon>
        <taxon>Streptococcus</taxon>
    </lineage>
</organism>
<evidence type="ECO:0000259" key="7">
    <source>
        <dbReference type="Pfam" id="PF10035"/>
    </source>
</evidence>
<keyword evidence="8" id="KW-0030">Aminoacyl-tRNA synthetase</keyword>
<keyword evidence="5 6" id="KW-0472">Membrane</keyword>
<accession>A0A075SJQ0</accession>
<evidence type="ECO:0000256" key="1">
    <source>
        <dbReference type="ARBA" id="ARBA00004651"/>
    </source>
</evidence>
<keyword evidence="2" id="KW-1003">Cell membrane</keyword>
<dbReference type="InterPro" id="IPR019264">
    <property type="entry name" value="DUF2179"/>
</dbReference>
<dbReference type="RefSeq" id="WP_024381252.1">
    <property type="nucleotide sequence ID" value="NZ_ALLE01000028.1"/>
</dbReference>
<dbReference type="CDD" id="cd16380">
    <property type="entry name" value="YitT_C"/>
    <property type="match status" value="1"/>
</dbReference>
<keyword evidence="3 6" id="KW-0812">Transmembrane</keyword>
<evidence type="ECO:0000256" key="4">
    <source>
        <dbReference type="ARBA" id="ARBA00022989"/>
    </source>
</evidence>
<dbReference type="PANTHER" id="PTHR33545:SF5">
    <property type="entry name" value="UPF0750 MEMBRANE PROTEIN YITT"/>
    <property type="match status" value="1"/>
</dbReference>
<sequence>MKMNKFFRKQRVRFLRKARKNKFWSVILGISREKYAERISGSIIYGLLSSIAVNFFFRPGNVYSSGVTGLAQIVSALAASYAGWNVPIAVVYYGLNIPLLIIAWYKIGYKFTIFTFITVSFSSFFIQFMPPVTLTTDPLVNAIFGGLMLGTGIGFALRNNVSSGGTDIVSIIIRKKTGRQVGSISLIVNIMIMLIAGMTFGWQYALYSMVALFISSRMTDAIFVKQKRMQAMIITNHPERVIKKIHKKLNRGVTIINGAEGAYNHEQKTILITIITRAEFNDFKHIMKKADPKAFVSVADNVNIIGRFVESD</sequence>
<dbReference type="InterPro" id="IPR051461">
    <property type="entry name" value="UPF0750_membrane"/>
</dbReference>
<dbReference type="AlphaFoldDB" id="A0A075SJQ0"/>
<dbReference type="Gene3D" id="3.30.70.120">
    <property type="match status" value="1"/>
</dbReference>
<dbReference type="Proteomes" id="UP000028185">
    <property type="component" value="Chromosome"/>
</dbReference>
<dbReference type="PIRSF" id="PIRSF006483">
    <property type="entry name" value="Membrane_protein_YitT"/>
    <property type="match status" value="1"/>
</dbReference>
<evidence type="ECO:0000313" key="9">
    <source>
        <dbReference type="Proteomes" id="UP000028185"/>
    </source>
</evidence>
<evidence type="ECO:0000256" key="5">
    <source>
        <dbReference type="ARBA" id="ARBA00023136"/>
    </source>
</evidence>
<feature type="transmembrane region" description="Helical" evidence="6">
    <location>
        <begin position="107"/>
        <end position="126"/>
    </location>
</feature>
<dbReference type="GO" id="GO:0005886">
    <property type="term" value="C:plasma membrane"/>
    <property type="evidence" value="ECO:0007669"/>
    <property type="project" value="UniProtKB-SubCell"/>
</dbReference>